<dbReference type="GO" id="GO:0008170">
    <property type="term" value="F:N-methyltransferase activity"/>
    <property type="evidence" value="ECO:0007669"/>
    <property type="project" value="InterPro"/>
</dbReference>
<name>A0A9N9F7K8_9GLOM</name>
<accession>A0A9N9F7K8</accession>
<protein>
    <submittedName>
        <fullName evidence="4">2653_t:CDS:1</fullName>
    </submittedName>
</protein>
<gene>
    <name evidence="4" type="ORF">CPELLU_LOCUS3103</name>
</gene>
<dbReference type="Gene3D" id="3.90.220.20">
    <property type="entry name" value="DNA methylase specificity domains"/>
    <property type="match status" value="1"/>
</dbReference>
<dbReference type="OrthoDB" id="2417495at2759"/>
<dbReference type="GO" id="GO:0003677">
    <property type="term" value="F:DNA binding"/>
    <property type="evidence" value="ECO:0007669"/>
    <property type="project" value="UniProtKB-KW"/>
</dbReference>
<dbReference type="Proteomes" id="UP000789759">
    <property type="component" value="Unassembled WGS sequence"/>
</dbReference>
<evidence type="ECO:0000256" key="2">
    <source>
        <dbReference type="ARBA" id="ARBA00023125"/>
    </source>
</evidence>
<feature type="domain" description="DNA methylase adenine-specific" evidence="3">
    <location>
        <begin position="194"/>
        <end position="266"/>
    </location>
</feature>
<sequence length="612" mass="70709">MNSKINDYISGNKVKATPEELGAVQPLAKELVEVYGYNKNEIKTHPQFRVSLSPSDEKKSYPVDIAVFEKETHPRYEELKSRENLKSVFHQIKKNLQKTVIGSTNEPDIAKNVLKILFCKIFDERYQNENGFVEFYANIDKPQESSTKIRAIFTKVKNKFEDVFDKDEEIKFDEKSIVFIVQKLQWISLKNSGRDAVADAFEVFIGTALKGEHGQFFTPRNVVRFVINFLDVDETQKIIDPACGTGEDLENEKIKIAKKNIFGCDKDSFLSQSSKSGKLAIVLPEASIFGNKIYRELRRTLLQNYKIIAVFSLPPETFKPFTGVKPTILVLENSQANDRDKVICVDIQNVGHDKRGKILYNYDNNGIPQKDKNGNFVVNDELDNLATKLKNRHEIIHYQKSTEKDKVFFITHKDIKQTDDLILIPSYYNGFLNQQETKSNQLVLTFREIIDYDIIEVNKNKNIPTGDEIGSRNYLESSTIPFIRTSDITNLEIRSNPQHFTSEEIYQKYKDKQNIKPYDILLVKDGRHLVGECAIIMPGEEKIIFAAGEKFKKQVGKLLFYSTVPHLSNRVKEIRLAFPKDKEKLLENSKIMKEILTRKFELRKQLKKIYTK</sequence>
<dbReference type="Pfam" id="PF02384">
    <property type="entry name" value="N6_Mtase"/>
    <property type="match status" value="2"/>
</dbReference>
<dbReference type="Gene3D" id="3.40.50.150">
    <property type="entry name" value="Vaccinia Virus protein VP39"/>
    <property type="match status" value="2"/>
</dbReference>
<dbReference type="InterPro" id="IPR052916">
    <property type="entry name" value="Type-I_RE_MTase_Subunit"/>
</dbReference>
<dbReference type="InterPro" id="IPR003356">
    <property type="entry name" value="DNA_methylase_A-5"/>
</dbReference>
<keyword evidence="5" id="KW-1185">Reference proteome</keyword>
<dbReference type="PANTHER" id="PTHR42998">
    <property type="entry name" value="TYPE I RESTRICTION ENZYME HINDVIIP M PROTEIN-RELATED"/>
    <property type="match status" value="1"/>
</dbReference>
<dbReference type="InterPro" id="IPR029063">
    <property type="entry name" value="SAM-dependent_MTases_sf"/>
</dbReference>
<dbReference type="EMBL" id="CAJVQA010001451">
    <property type="protein sequence ID" value="CAG8514971.1"/>
    <property type="molecule type" value="Genomic_DNA"/>
</dbReference>
<dbReference type="GO" id="GO:0009307">
    <property type="term" value="P:DNA restriction-modification system"/>
    <property type="evidence" value="ECO:0007669"/>
    <property type="project" value="UniProtKB-KW"/>
</dbReference>
<evidence type="ECO:0000313" key="4">
    <source>
        <dbReference type="EMBL" id="CAG8514971.1"/>
    </source>
</evidence>
<dbReference type="SUPFAM" id="SSF53335">
    <property type="entry name" value="S-adenosyl-L-methionine-dependent methyltransferases"/>
    <property type="match status" value="1"/>
</dbReference>
<evidence type="ECO:0000313" key="5">
    <source>
        <dbReference type="Proteomes" id="UP000789759"/>
    </source>
</evidence>
<dbReference type="SUPFAM" id="SSF116734">
    <property type="entry name" value="DNA methylase specificity domain"/>
    <property type="match status" value="1"/>
</dbReference>
<proteinExistence type="predicted"/>
<reference evidence="4" key="1">
    <citation type="submission" date="2021-06" db="EMBL/GenBank/DDBJ databases">
        <authorList>
            <person name="Kallberg Y."/>
            <person name="Tangrot J."/>
            <person name="Rosling A."/>
        </authorList>
    </citation>
    <scope>NUCLEOTIDE SEQUENCE</scope>
    <source>
        <strain evidence="4">FL966</strain>
    </source>
</reference>
<feature type="domain" description="DNA methylase adenine-specific" evidence="3">
    <location>
        <begin position="270"/>
        <end position="406"/>
    </location>
</feature>
<keyword evidence="1" id="KW-0680">Restriction system</keyword>
<keyword evidence="2" id="KW-0238">DNA-binding</keyword>
<evidence type="ECO:0000259" key="3">
    <source>
        <dbReference type="Pfam" id="PF02384"/>
    </source>
</evidence>
<dbReference type="PANTHER" id="PTHR42998:SF1">
    <property type="entry name" value="TYPE I RESTRICTION ENZYME HINDI METHYLASE SUBUNIT"/>
    <property type="match status" value="1"/>
</dbReference>
<dbReference type="AlphaFoldDB" id="A0A9N9F7K8"/>
<comment type="caution">
    <text evidence="4">The sequence shown here is derived from an EMBL/GenBank/DDBJ whole genome shotgun (WGS) entry which is preliminary data.</text>
</comment>
<organism evidence="4 5">
    <name type="scientific">Cetraspora pellucida</name>
    <dbReference type="NCBI Taxonomy" id="1433469"/>
    <lineage>
        <taxon>Eukaryota</taxon>
        <taxon>Fungi</taxon>
        <taxon>Fungi incertae sedis</taxon>
        <taxon>Mucoromycota</taxon>
        <taxon>Glomeromycotina</taxon>
        <taxon>Glomeromycetes</taxon>
        <taxon>Diversisporales</taxon>
        <taxon>Gigasporaceae</taxon>
        <taxon>Cetraspora</taxon>
    </lineage>
</organism>
<dbReference type="InterPro" id="IPR044946">
    <property type="entry name" value="Restrct_endonuc_typeI_TRD_sf"/>
</dbReference>
<evidence type="ECO:0000256" key="1">
    <source>
        <dbReference type="ARBA" id="ARBA00022747"/>
    </source>
</evidence>
<dbReference type="PRINTS" id="PR00507">
    <property type="entry name" value="N12N6MTFRASE"/>
</dbReference>